<name>A0ABR1HTF9_9HYPO</name>
<sequence>MLLLEFSHRPRMETEHSAEQTIMTLKRPTLSAIGPGKQRPKIDAAFVMARICGEMLGKPWKNAYVVMYAGGTKTAQSRMKIADMVNVNRTSLNPRQSNMVFACLFRGSRVFKSNKLSRRQTALRSAKHRSTQGNCSRFES</sequence>
<protein>
    <submittedName>
        <fullName evidence="2">Uncharacterized protein</fullName>
    </submittedName>
</protein>
<gene>
    <name evidence="2" type="ORF">QQX98_000709</name>
</gene>
<comment type="caution">
    <text evidence="2">The sequence shown here is derived from an EMBL/GenBank/DDBJ whole genome shotgun (WGS) entry which is preliminary data.</text>
</comment>
<dbReference type="Proteomes" id="UP001498476">
    <property type="component" value="Unassembled WGS sequence"/>
</dbReference>
<accession>A0ABR1HTF9</accession>
<feature type="compositionally biased region" description="Polar residues" evidence="1">
    <location>
        <begin position="131"/>
        <end position="140"/>
    </location>
</feature>
<evidence type="ECO:0000256" key="1">
    <source>
        <dbReference type="SAM" id="MobiDB-lite"/>
    </source>
</evidence>
<feature type="region of interest" description="Disordered" evidence="1">
    <location>
        <begin position="121"/>
        <end position="140"/>
    </location>
</feature>
<keyword evidence="3" id="KW-1185">Reference proteome</keyword>
<proteinExistence type="predicted"/>
<dbReference type="EMBL" id="JAZAVJ010000006">
    <property type="protein sequence ID" value="KAK7424099.1"/>
    <property type="molecule type" value="Genomic_DNA"/>
</dbReference>
<organism evidence="2 3">
    <name type="scientific">Neonectria punicea</name>
    <dbReference type="NCBI Taxonomy" id="979145"/>
    <lineage>
        <taxon>Eukaryota</taxon>
        <taxon>Fungi</taxon>
        <taxon>Dikarya</taxon>
        <taxon>Ascomycota</taxon>
        <taxon>Pezizomycotina</taxon>
        <taxon>Sordariomycetes</taxon>
        <taxon>Hypocreomycetidae</taxon>
        <taxon>Hypocreales</taxon>
        <taxon>Nectriaceae</taxon>
        <taxon>Neonectria</taxon>
    </lineage>
</organism>
<reference evidence="2 3" key="1">
    <citation type="journal article" date="2025" name="Microbiol. Resour. Announc.">
        <title>Draft genome sequences for Neonectria magnoliae and Neonectria punicea, canker pathogens of Liriodendron tulipifera and Acer saccharum in West Virginia.</title>
        <authorList>
            <person name="Petronek H.M."/>
            <person name="Kasson M.T."/>
            <person name="Metheny A.M."/>
            <person name="Stauder C.M."/>
            <person name="Lovett B."/>
            <person name="Lynch S.C."/>
            <person name="Garnas J.R."/>
            <person name="Kasson L.R."/>
            <person name="Stajich J.E."/>
        </authorList>
    </citation>
    <scope>NUCLEOTIDE SEQUENCE [LARGE SCALE GENOMIC DNA]</scope>
    <source>
        <strain evidence="2 3">NRRL 64653</strain>
    </source>
</reference>
<evidence type="ECO:0000313" key="2">
    <source>
        <dbReference type="EMBL" id="KAK7424099.1"/>
    </source>
</evidence>
<evidence type="ECO:0000313" key="3">
    <source>
        <dbReference type="Proteomes" id="UP001498476"/>
    </source>
</evidence>